<reference evidence="2 3" key="1">
    <citation type="submission" date="2015-12" db="EMBL/GenBank/DDBJ databases">
        <title>Genome sequence of Oceanibaculum pacificum MCCC 1A02656.</title>
        <authorList>
            <person name="Lu L."/>
            <person name="Lai Q."/>
            <person name="Shao Z."/>
            <person name="Qian P."/>
        </authorList>
    </citation>
    <scope>NUCLEOTIDE SEQUENCE [LARGE SCALE GENOMIC DNA]</scope>
    <source>
        <strain evidence="2 3">MCCC 1A02656</strain>
    </source>
</reference>
<evidence type="ECO:0000313" key="3">
    <source>
        <dbReference type="Proteomes" id="UP000076400"/>
    </source>
</evidence>
<name>A0A154W465_9PROT</name>
<evidence type="ECO:0000313" key="2">
    <source>
        <dbReference type="EMBL" id="KZD08355.1"/>
    </source>
</evidence>
<gene>
    <name evidence="2" type="ORF">AUP43_01785</name>
</gene>
<feature type="region of interest" description="Disordered" evidence="1">
    <location>
        <begin position="35"/>
        <end position="64"/>
    </location>
</feature>
<proteinExistence type="predicted"/>
<dbReference type="EMBL" id="LPXN01000105">
    <property type="protein sequence ID" value="KZD08355.1"/>
    <property type="molecule type" value="Genomic_DNA"/>
</dbReference>
<organism evidence="2 3">
    <name type="scientific">Oceanibaculum pacificum</name>
    <dbReference type="NCBI Taxonomy" id="580166"/>
    <lineage>
        <taxon>Bacteria</taxon>
        <taxon>Pseudomonadati</taxon>
        <taxon>Pseudomonadota</taxon>
        <taxon>Alphaproteobacteria</taxon>
        <taxon>Rhodospirillales</taxon>
        <taxon>Oceanibaculaceae</taxon>
        <taxon>Oceanibaculum</taxon>
    </lineage>
</organism>
<evidence type="ECO:0000256" key="1">
    <source>
        <dbReference type="SAM" id="MobiDB-lite"/>
    </source>
</evidence>
<keyword evidence="3" id="KW-1185">Reference proteome</keyword>
<dbReference type="AlphaFoldDB" id="A0A154W465"/>
<sequence>MRDVLRRHVDLKSDYSRSDFFLKFIMALKKRRRTFRAGGLEESKSPQISSMGRLSPRPGNHRLQ</sequence>
<dbReference type="Proteomes" id="UP000076400">
    <property type="component" value="Unassembled WGS sequence"/>
</dbReference>
<accession>A0A154W465</accession>
<protein>
    <submittedName>
        <fullName evidence="2">Uncharacterized protein</fullName>
    </submittedName>
</protein>
<comment type="caution">
    <text evidence="2">The sequence shown here is derived from an EMBL/GenBank/DDBJ whole genome shotgun (WGS) entry which is preliminary data.</text>
</comment>